<keyword evidence="1 7" id="KW-0637">Prenyltransferase</keyword>
<evidence type="ECO:0000256" key="4">
    <source>
        <dbReference type="ARBA" id="ARBA00022679"/>
    </source>
</evidence>
<evidence type="ECO:0000256" key="5">
    <source>
        <dbReference type="ARBA" id="ARBA00050612"/>
    </source>
</evidence>
<sequence>MSSYVVAISGASGAIYGVRLLEYLLKEKYKVYLTVSHEARLIIREELGLEWGAHFEETDEILKKKYAGDDLIYCNEKDMTAPIASGSVPTQGMIIAPCSMKTLAAIAHGFSSNLIERAADVTLKERRPLLLIPRETPLNQVHLRNMLMLSEMGATLIPAMPAFYNHPRSIDDMVNFIVGRALDGLKIENRIYQRWKES</sequence>
<dbReference type="NCBIfam" id="NF004685">
    <property type="entry name" value="PRK06029.1"/>
    <property type="match status" value="1"/>
</dbReference>
<dbReference type="Pfam" id="PF02441">
    <property type="entry name" value="Flavoprotein"/>
    <property type="match status" value="1"/>
</dbReference>
<keyword evidence="4 7" id="KW-0808">Transferase</keyword>
<gene>
    <name evidence="7" type="primary">ubiX</name>
    <name evidence="9" type="ORF">MNODULE_09800</name>
</gene>
<evidence type="ECO:0000256" key="7">
    <source>
        <dbReference type="HAMAP-Rule" id="MF_01984"/>
    </source>
</evidence>
<dbReference type="AlphaFoldDB" id="A0A7X6IB23"/>
<proteinExistence type="inferred from homology"/>
<feature type="binding site" evidence="7">
    <location>
        <position position="36"/>
    </location>
    <ligand>
        <name>FMN</name>
        <dbReference type="ChEBI" id="CHEBI:58210"/>
    </ligand>
</feature>
<feature type="binding site" evidence="7">
    <location>
        <position position="164"/>
    </location>
    <ligand>
        <name>dimethylallyl phosphate</name>
        <dbReference type="ChEBI" id="CHEBI:88052"/>
    </ligand>
</feature>
<keyword evidence="2 7" id="KW-0285">Flavoprotein</keyword>
<dbReference type="EMBL" id="VTOW01000002">
    <property type="protein sequence ID" value="NKE71031.1"/>
    <property type="molecule type" value="Genomic_DNA"/>
</dbReference>
<organism evidence="9 10">
    <name type="scientific">Candidatus Manganitrophus noduliformans</name>
    <dbReference type="NCBI Taxonomy" id="2606439"/>
    <lineage>
        <taxon>Bacteria</taxon>
        <taxon>Pseudomonadati</taxon>
        <taxon>Nitrospirota</taxon>
        <taxon>Nitrospiria</taxon>
        <taxon>Candidatus Troglogloeales</taxon>
        <taxon>Candidatus Manganitrophaceae</taxon>
        <taxon>Candidatus Manganitrophus</taxon>
    </lineage>
</organism>
<dbReference type="RefSeq" id="WP_168059374.1">
    <property type="nucleotide sequence ID" value="NZ_VTOW01000002.1"/>
</dbReference>
<dbReference type="InterPro" id="IPR003382">
    <property type="entry name" value="Flavoprotein"/>
</dbReference>
<keyword evidence="10" id="KW-1185">Reference proteome</keyword>
<comment type="caution">
    <text evidence="9">The sequence shown here is derived from an EMBL/GenBank/DDBJ whole genome shotgun (WGS) entry which is preliminary data.</text>
</comment>
<dbReference type="GO" id="GO:0106141">
    <property type="term" value="F:flavin prenyltransferase activity"/>
    <property type="evidence" value="ECO:0007669"/>
    <property type="project" value="UniProtKB-EC"/>
</dbReference>
<feature type="binding site" evidence="7">
    <location>
        <begin position="10"/>
        <end position="12"/>
    </location>
    <ligand>
        <name>FMN</name>
        <dbReference type="ChEBI" id="CHEBI:58210"/>
    </ligand>
</feature>
<dbReference type="Proteomes" id="UP000534783">
    <property type="component" value="Unassembled WGS sequence"/>
</dbReference>
<feature type="binding site" evidence="7">
    <location>
        <begin position="99"/>
        <end position="102"/>
    </location>
    <ligand>
        <name>FMN</name>
        <dbReference type="ChEBI" id="CHEBI:58210"/>
    </ligand>
</feature>
<dbReference type="NCBIfam" id="TIGR00421">
    <property type="entry name" value="ubiX_pad"/>
    <property type="match status" value="1"/>
</dbReference>
<feature type="binding site" evidence="7">
    <location>
        <position position="180"/>
    </location>
    <ligand>
        <name>dimethylallyl phosphate</name>
        <dbReference type="ChEBI" id="CHEBI:88052"/>
    </ligand>
</feature>
<dbReference type="EC" id="2.5.1.129" evidence="7"/>
<evidence type="ECO:0000256" key="1">
    <source>
        <dbReference type="ARBA" id="ARBA00022602"/>
    </source>
</evidence>
<evidence type="ECO:0000313" key="10">
    <source>
        <dbReference type="Proteomes" id="UP000534783"/>
    </source>
</evidence>
<name>A0A7X6IB23_9BACT</name>
<accession>A0A7X6IB23</accession>
<evidence type="ECO:0000256" key="3">
    <source>
        <dbReference type="ARBA" id="ARBA00022643"/>
    </source>
</evidence>
<dbReference type="PANTHER" id="PTHR43374:SF1">
    <property type="entry name" value="FLAVIN PRENYLTRANSFERASE PAD1, MITOCHONDRIAL"/>
    <property type="match status" value="1"/>
</dbReference>
<dbReference type="InterPro" id="IPR036551">
    <property type="entry name" value="Flavin_trans-like"/>
</dbReference>
<reference evidence="9 10" key="1">
    <citation type="journal article" date="2020" name="Nature">
        <title>Bacterial chemolithoautotrophy via manganese oxidation.</title>
        <authorList>
            <person name="Yu H."/>
            <person name="Leadbetter J.R."/>
        </authorList>
    </citation>
    <scope>NUCLEOTIDE SEQUENCE [LARGE SCALE GENOMIC DNA]</scope>
    <source>
        <strain evidence="9 10">Mn-1</strain>
    </source>
</reference>
<dbReference type="PANTHER" id="PTHR43374">
    <property type="entry name" value="FLAVIN PRENYLTRANSFERASE"/>
    <property type="match status" value="1"/>
</dbReference>
<dbReference type="Gene3D" id="3.40.50.1950">
    <property type="entry name" value="Flavin prenyltransferase-like"/>
    <property type="match status" value="1"/>
</dbReference>
<feature type="domain" description="Flavoprotein" evidence="8">
    <location>
        <begin position="4"/>
        <end position="183"/>
    </location>
</feature>
<feature type="binding site" evidence="7">
    <location>
        <position position="134"/>
    </location>
    <ligand>
        <name>FMN</name>
        <dbReference type="ChEBI" id="CHEBI:58210"/>
    </ligand>
</feature>
<evidence type="ECO:0000256" key="6">
    <source>
        <dbReference type="ARBA" id="ARBA00060793"/>
    </source>
</evidence>
<evidence type="ECO:0000256" key="2">
    <source>
        <dbReference type="ARBA" id="ARBA00022630"/>
    </source>
</evidence>
<dbReference type="GO" id="GO:0016831">
    <property type="term" value="F:carboxy-lyase activity"/>
    <property type="evidence" value="ECO:0007669"/>
    <property type="project" value="TreeGrafter"/>
</dbReference>
<evidence type="ECO:0000259" key="8">
    <source>
        <dbReference type="Pfam" id="PF02441"/>
    </source>
</evidence>
<dbReference type="InterPro" id="IPR004507">
    <property type="entry name" value="UbiX-like"/>
</dbReference>
<comment type="function">
    <text evidence="7">Flavin prenyltransferase that catalyzes the synthesis of the prenylated FMN cofactor (prenyl-FMN) for 4-hydroxy-3-polyprenylbenzoic acid decarboxylase UbiD. The prenyltransferase is metal-independent and links a dimethylallyl moiety from dimethylallyl monophosphate (DMAP) to the flavin N5 and C6 atoms of FMN.</text>
</comment>
<evidence type="ECO:0000313" key="9">
    <source>
        <dbReference type="EMBL" id="NKE71031.1"/>
    </source>
</evidence>
<dbReference type="SUPFAM" id="SSF52507">
    <property type="entry name" value="Homo-oligomeric flavin-containing Cys decarboxylases, HFCD"/>
    <property type="match status" value="1"/>
</dbReference>
<dbReference type="FunFam" id="3.40.50.1950:FF:000001">
    <property type="entry name" value="Flavin prenyltransferase UbiX"/>
    <property type="match status" value="1"/>
</dbReference>
<keyword evidence="3 7" id="KW-0288">FMN</keyword>
<comment type="caution">
    <text evidence="7">Lacks conserved residue(s) required for the propagation of feature annotation.</text>
</comment>
<comment type="similarity">
    <text evidence="6 7">Belongs to the UbiX/PAD1 family.</text>
</comment>
<protein>
    <recommendedName>
        <fullName evidence="7">Flavin prenyltransferase UbiX</fullName>
        <ecNumber evidence="7">2.5.1.129</ecNumber>
    </recommendedName>
</protein>
<dbReference type="HAMAP" id="MF_01984">
    <property type="entry name" value="ubiX_pad"/>
    <property type="match status" value="1"/>
</dbReference>
<comment type="catalytic activity">
    <reaction evidence="5 7">
        <text>dimethylallyl phosphate + FMNH2 = prenylated FMNH2 + phosphate</text>
        <dbReference type="Rhea" id="RHEA:37743"/>
        <dbReference type="ChEBI" id="CHEBI:43474"/>
        <dbReference type="ChEBI" id="CHEBI:57618"/>
        <dbReference type="ChEBI" id="CHEBI:87467"/>
        <dbReference type="ChEBI" id="CHEBI:88052"/>
        <dbReference type="EC" id="2.5.1.129"/>
    </reaction>
</comment>